<evidence type="ECO:0000256" key="2">
    <source>
        <dbReference type="ARBA" id="ARBA00023127"/>
    </source>
</evidence>
<dbReference type="EMBL" id="JABDTM020024865">
    <property type="protein sequence ID" value="KAH0813883.1"/>
    <property type="molecule type" value="Genomic_DNA"/>
</dbReference>
<evidence type="ECO:0000259" key="6">
    <source>
        <dbReference type="SMART" id="SM00385"/>
    </source>
</evidence>
<dbReference type="Gene3D" id="1.10.472.10">
    <property type="entry name" value="Cyclin-like"/>
    <property type="match status" value="2"/>
</dbReference>
<dbReference type="InterPro" id="IPR013763">
    <property type="entry name" value="Cyclin-like_dom"/>
</dbReference>
<feature type="domain" description="Cyclin-like" evidence="6">
    <location>
        <begin position="64"/>
        <end position="148"/>
    </location>
</feature>
<dbReference type="Proteomes" id="UP000719412">
    <property type="component" value="Unassembled WGS sequence"/>
</dbReference>
<evidence type="ECO:0000256" key="3">
    <source>
        <dbReference type="ARBA" id="ARBA00023306"/>
    </source>
</evidence>
<evidence type="ECO:0000256" key="5">
    <source>
        <dbReference type="SAM" id="MobiDB-lite"/>
    </source>
</evidence>
<dbReference type="GO" id="GO:0000278">
    <property type="term" value="P:mitotic cell cycle"/>
    <property type="evidence" value="ECO:0007669"/>
    <property type="project" value="UniProtKB-ARBA"/>
</dbReference>
<dbReference type="PANTHER" id="PTHR10177">
    <property type="entry name" value="CYCLINS"/>
    <property type="match status" value="1"/>
</dbReference>
<dbReference type="InterPro" id="IPR006671">
    <property type="entry name" value="Cyclin_N"/>
</dbReference>
<proteinExistence type="inferred from homology"/>
<keyword evidence="2 4" id="KW-0195">Cyclin</keyword>
<dbReference type="SMART" id="SM00385">
    <property type="entry name" value="CYCLIN"/>
    <property type="match status" value="1"/>
</dbReference>
<comment type="similarity">
    <text evidence="4">Belongs to the cyclin family.</text>
</comment>
<dbReference type="GO" id="GO:0051301">
    <property type="term" value="P:cell division"/>
    <property type="evidence" value="ECO:0007669"/>
    <property type="project" value="UniProtKB-KW"/>
</dbReference>
<evidence type="ECO:0000313" key="7">
    <source>
        <dbReference type="EMBL" id="KAH0813883.1"/>
    </source>
</evidence>
<evidence type="ECO:0000256" key="4">
    <source>
        <dbReference type="RuleBase" id="RU000383"/>
    </source>
</evidence>
<dbReference type="InterPro" id="IPR036915">
    <property type="entry name" value="Cyclin-like_sf"/>
</dbReference>
<dbReference type="SUPFAM" id="SSF47954">
    <property type="entry name" value="Cyclin-like"/>
    <property type="match status" value="1"/>
</dbReference>
<keyword evidence="3" id="KW-0131">Cell cycle</keyword>
<sequence length="422" mass="47449">MDMDLACNEQMSVSNYAPKDPNIFNDFRVMKHLLNDESLYTPHTNYFQNVQTDIEPFMRKVVATWMLEVCEEQMCEDQVLPLAVNLMDRFLCVCNIKRQQLQLLGATCLLIASKVRSTNVLPVYLLCAYTDYSVSCELLVSWELLVLSKLKWNVASITGFDYIDQIIERCSWGGESNLLRRHAHTLVSICYTVRRWSNLHARLRTLTYRNSLSPDLSLPGLALEGRVLPSDPAGETRRCSLRVFLRGSRAPPPPILSHNGQSQTGAKGKKSWFVYYPSGQARSLWGLLPSFDYDYELLSKDRMVFFRDCLGLGDADARAGLEPSTVREPSLVQTPPSAIAAACICSAVRGLKLTSSSDATRDVCSMVGVESATLEFLVAIVDNAVEKVVPKTPEKTEKTVEEYDSPQYPQPETPTEVENIYF</sequence>
<gene>
    <name evidence="7" type="ORF">GEV33_008907</name>
</gene>
<evidence type="ECO:0000313" key="8">
    <source>
        <dbReference type="Proteomes" id="UP000719412"/>
    </source>
</evidence>
<keyword evidence="1" id="KW-0132">Cell division</keyword>
<dbReference type="InterPro" id="IPR039361">
    <property type="entry name" value="Cyclin"/>
</dbReference>
<evidence type="ECO:0000256" key="1">
    <source>
        <dbReference type="ARBA" id="ARBA00022618"/>
    </source>
</evidence>
<dbReference type="AlphaFoldDB" id="A0A8J6HGA9"/>
<dbReference type="InterPro" id="IPR048258">
    <property type="entry name" value="Cyclins_cyclin-box"/>
</dbReference>
<comment type="caution">
    <text evidence="7">The sequence shown here is derived from an EMBL/GenBank/DDBJ whole genome shotgun (WGS) entry which is preliminary data.</text>
</comment>
<feature type="region of interest" description="Disordered" evidence="5">
    <location>
        <begin position="394"/>
        <end position="415"/>
    </location>
</feature>
<dbReference type="Pfam" id="PF00134">
    <property type="entry name" value="Cyclin_N"/>
    <property type="match status" value="1"/>
</dbReference>
<protein>
    <recommendedName>
        <fullName evidence="6">Cyclin-like domain-containing protein</fullName>
    </recommendedName>
</protein>
<reference evidence="7" key="2">
    <citation type="submission" date="2021-08" db="EMBL/GenBank/DDBJ databases">
        <authorList>
            <person name="Eriksson T."/>
        </authorList>
    </citation>
    <scope>NUCLEOTIDE SEQUENCE</scope>
    <source>
        <strain evidence="7">Stoneville</strain>
        <tissue evidence="7">Whole head</tissue>
    </source>
</reference>
<organism evidence="7 8">
    <name type="scientific">Tenebrio molitor</name>
    <name type="common">Yellow mealworm beetle</name>
    <dbReference type="NCBI Taxonomy" id="7067"/>
    <lineage>
        <taxon>Eukaryota</taxon>
        <taxon>Metazoa</taxon>
        <taxon>Ecdysozoa</taxon>
        <taxon>Arthropoda</taxon>
        <taxon>Hexapoda</taxon>
        <taxon>Insecta</taxon>
        <taxon>Pterygota</taxon>
        <taxon>Neoptera</taxon>
        <taxon>Endopterygota</taxon>
        <taxon>Coleoptera</taxon>
        <taxon>Polyphaga</taxon>
        <taxon>Cucujiformia</taxon>
        <taxon>Tenebrionidae</taxon>
        <taxon>Tenebrio</taxon>
    </lineage>
</organism>
<name>A0A8J6HGA9_TENMO</name>
<accession>A0A8J6HGA9</accession>
<keyword evidence="8" id="KW-1185">Reference proteome</keyword>
<dbReference type="PROSITE" id="PS00292">
    <property type="entry name" value="CYCLINS"/>
    <property type="match status" value="1"/>
</dbReference>
<reference evidence="7" key="1">
    <citation type="journal article" date="2020" name="J Insects Food Feed">
        <title>The yellow mealworm (Tenebrio molitor) genome: a resource for the emerging insects as food and feed industry.</title>
        <authorList>
            <person name="Eriksson T."/>
            <person name="Andere A."/>
            <person name="Kelstrup H."/>
            <person name="Emery V."/>
            <person name="Picard C."/>
        </authorList>
    </citation>
    <scope>NUCLEOTIDE SEQUENCE</scope>
    <source>
        <strain evidence="7">Stoneville</strain>
        <tissue evidence="7">Whole head</tissue>
    </source>
</reference>
<dbReference type="FunFam" id="1.10.472.10:FF:000003">
    <property type="entry name" value="G1/S-specific cyclin-D2"/>
    <property type="match status" value="1"/>
</dbReference>